<evidence type="ECO:0000313" key="3">
    <source>
        <dbReference type="Proteomes" id="UP000002630"/>
    </source>
</evidence>
<dbReference type="EMBL" id="FN648214">
    <property type="protein sequence ID" value="CBJ25946.1"/>
    <property type="molecule type" value="Genomic_DNA"/>
</dbReference>
<protein>
    <submittedName>
        <fullName evidence="2">Uncharacterized protein</fullName>
    </submittedName>
</protein>
<name>D7FMP9_ECTSI</name>
<keyword evidence="3" id="KW-1185">Reference proteome</keyword>
<proteinExistence type="predicted"/>
<gene>
    <name evidence="2" type="ORF">Esi_0017_0180</name>
</gene>
<sequence length="139" mass="15121">MRRASSCERPDPGRVRRECDLRKSGDPRGVGTCVMCTVSAVYRRVRLVASYFSSFVSSSSAPQESEEGGGMVMKVLKSDRYQSREIAEEALHNEVKACVQLELASVPRTAIVTKHTTNLSSTAGGYFGRNAIFKADAGP</sequence>
<dbReference type="InParanoid" id="D7FMP9"/>
<reference evidence="2 3" key="1">
    <citation type="journal article" date="2010" name="Nature">
        <title>The Ectocarpus genome and the independent evolution of multicellularity in brown algae.</title>
        <authorList>
            <person name="Cock J.M."/>
            <person name="Sterck L."/>
            <person name="Rouze P."/>
            <person name="Scornet D."/>
            <person name="Allen A.E."/>
            <person name="Amoutzias G."/>
            <person name="Anthouard V."/>
            <person name="Artiguenave F."/>
            <person name="Aury J.M."/>
            <person name="Badger J.H."/>
            <person name="Beszteri B."/>
            <person name="Billiau K."/>
            <person name="Bonnet E."/>
            <person name="Bothwell J.H."/>
            <person name="Bowler C."/>
            <person name="Boyen C."/>
            <person name="Brownlee C."/>
            <person name="Carrano C.J."/>
            <person name="Charrier B."/>
            <person name="Cho G.Y."/>
            <person name="Coelho S.M."/>
            <person name="Collen J."/>
            <person name="Corre E."/>
            <person name="Da Silva C."/>
            <person name="Delage L."/>
            <person name="Delaroque N."/>
            <person name="Dittami S.M."/>
            <person name="Doulbeau S."/>
            <person name="Elias M."/>
            <person name="Farnham G."/>
            <person name="Gachon C.M."/>
            <person name="Gschloessl B."/>
            <person name="Heesch S."/>
            <person name="Jabbari K."/>
            <person name="Jubin C."/>
            <person name="Kawai H."/>
            <person name="Kimura K."/>
            <person name="Kloareg B."/>
            <person name="Kupper F.C."/>
            <person name="Lang D."/>
            <person name="Le Bail A."/>
            <person name="Leblanc C."/>
            <person name="Lerouge P."/>
            <person name="Lohr M."/>
            <person name="Lopez P.J."/>
            <person name="Martens C."/>
            <person name="Maumus F."/>
            <person name="Michel G."/>
            <person name="Miranda-Saavedra D."/>
            <person name="Morales J."/>
            <person name="Moreau H."/>
            <person name="Motomura T."/>
            <person name="Nagasato C."/>
            <person name="Napoli C.A."/>
            <person name="Nelson D.R."/>
            <person name="Nyvall-Collen P."/>
            <person name="Peters A.F."/>
            <person name="Pommier C."/>
            <person name="Potin P."/>
            <person name="Poulain J."/>
            <person name="Quesneville H."/>
            <person name="Read B."/>
            <person name="Rensing S.A."/>
            <person name="Ritter A."/>
            <person name="Rousvoal S."/>
            <person name="Samanta M."/>
            <person name="Samson G."/>
            <person name="Schroeder D.C."/>
            <person name="Segurens B."/>
            <person name="Strittmatter M."/>
            <person name="Tonon T."/>
            <person name="Tregear J.W."/>
            <person name="Valentin K."/>
            <person name="von Dassow P."/>
            <person name="Yamagishi T."/>
            <person name="Van de Peer Y."/>
            <person name="Wincker P."/>
        </authorList>
    </citation>
    <scope>NUCLEOTIDE SEQUENCE [LARGE SCALE GENOMIC DNA]</scope>
    <source>
        <strain evidence="3">Ec32 / CCAP1310/4</strain>
    </source>
</reference>
<evidence type="ECO:0000313" key="2">
    <source>
        <dbReference type="EMBL" id="CBJ25946.1"/>
    </source>
</evidence>
<feature type="region of interest" description="Disordered" evidence="1">
    <location>
        <begin position="1"/>
        <end position="20"/>
    </location>
</feature>
<organism evidence="2 3">
    <name type="scientific">Ectocarpus siliculosus</name>
    <name type="common">Brown alga</name>
    <name type="synonym">Conferva siliculosa</name>
    <dbReference type="NCBI Taxonomy" id="2880"/>
    <lineage>
        <taxon>Eukaryota</taxon>
        <taxon>Sar</taxon>
        <taxon>Stramenopiles</taxon>
        <taxon>Ochrophyta</taxon>
        <taxon>PX clade</taxon>
        <taxon>Phaeophyceae</taxon>
        <taxon>Ectocarpales</taxon>
        <taxon>Ectocarpaceae</taxon>
        <taxon>Ectocarpus</taxon>
    </lineage>
</organism>
<dbReference type="AlphaFoldDB" id="D7FMP9"/>
<dbReference type="EMBL" id="FN649749">
    <property type="protein sequence ID" value="CBJ25946.1"/>
    <property type="molecule type" value="Genomic_DNA"/>
</dbReference>
<dbReference type="Proteomes" id="UP000002630">
    <property type="component" value="Linkage Group LG24"/>
</dbReference>
<evidence type="ECO:0000256" key="1">
    <source>
        <dbReference type="SAM" id="MobiDB-lite"/>
    </source>
</evidence>
<accession>D7FMP9</accession>